<protein>
    <submittedName>
        <fullName evidence="5">Glycosyl transferase family 2</fullName>
    </submittedName>
</protein>
<reference evidence="5 6" key="1">
    <citation type="submission" date="2016-10" db="EMBL/GenBank/DDBJ databases">
        <authorList>
            <person name="de Groot N.N."/>
        </authorList>
    </citation>
    <scope>NUCLEOTIDE SEQUENCE [LARGE SCALE GENOMIC DNA]</scope>
    <source>
        <strain evidence="5 6">DSM 19706</strain>
    </source>
</reference>
<keyword evidence="3 5" id="KW-0808">Transferase</keyword>
<evidence type="ECO:0000259" key="4">
    <source>
        <dbReference type="Pfam" id="PF00535"/>
    </source>
</evidence>
<evidence type="ECO:0000313" key="5">
    <source>
        <dbReference type="EMBL" id="SES69382.1"/>
    </source>
</evidence>
<keyword evidence="6" id="KW-1185">Reference proteome</keyword>
<dbReference type="STRING" id="349064.SAMN05660429_00254"/>
<dbReference type="InterPro" id="IPR050834">
    <property type="entry name" value="Glycosyltransf_2"/>
</dbReference>
<dbReference type="InterPro" id="IPR001173">
    <property type="entry name" value="Glyco_trans_2-like"/>
</dbReference>
<sequence>MSSSDKPQVAVLMAVYRGDDASHFKLSAESVLKQDYDATFLYLVIDGPISRELSQVVSQLDDEVTVLALEKNQGLAKALNHGLHHIFKSKKQFKYIARMDADDIMVAERISTQVKYMENNPHIGVLGSCCEEIDSAGKKIGERIMPTQHDTIYQSMARHCSMNHPTVMFRSKELKNIDYPHWLPNSEDYLLWGELLAKGKKFHNLPQNLLLFRRSKDFYSKRGVKKAIQDHKARTYIQKRLNLNSARNILYSYLVLAVRLSPKFIVKFGYRILAKFRTKHLEPNA</sequence>
<dbReference type="OrthoDB" id="9801954at2"/>
<feature type="domain" description="Glycosyltransferase 2-like" evidence="4">
    <location>
        <begin position="29"/>
        <end position="172"/>
    </location>
</feature>
<evidence type="ECO:0000256" key="1">
    <source>
        <dbReference type="ARBA" id="ARBA00006739"/>
    </source>
</evidence>
<dbReference type="SUPFAM" id="SSF53448">
    <property type="entry name" value="Nucleotide-diphospho-sugar transferases"/>
    <property type="match status" value="1"/>
</dbReference>
<proteinExistence type="inferred from homology"/>
<keyword evidence="2" id="KW-0328">Glycosyltransferase</keyword>
<dbReference type="InterPro" id="IPR029044">
    <property type="entry name" value="Nucleotide-diphossugar_trans"/>
</dbReference>
<dbReference type="RefSeq" id="WP_093326995.1">
    <property type="nucleotide sequence ID" value="NZ_AP027363.1"/>
</dbReference>
<dbReference type="EMBL" id="FOHK01000001">
    <property type="protein sequence ID" value="SES69382.1"/>
    <property type="molecule type" value="Genomic_DNA"/>
</dbReference>
<evidence type="ECO:0000313" key="6">
    <source>
        <dbReference type="Proteomes" id="UP000199308"/>
    </source>
</evidence>
<dbReference type="Pfam" id="PF00535">
    <property type="entry name" value="Glycos_transf_2"/>
    <property type="match status" value="1"/>
</dbReference>
<evidence type="ECO:0000256" key="2">
    <source>
        <dbReference type="ARBA" id="ARBA00022676"/>
    </source>
</evidence>
<evidence type="ECO:0000256" key="3">
    <source>
        <dbReference type="ARBA" id="ARBA00022679"/>
    </source>
</evidence>
<accession>A0A1H9YK14</accession>
<dbReference type="PANTHER" id="PTHR43685">
    <property type="entry name" value="GLYCOSYLTRANSFERASE"/>
    <property type="match status" value="1"/>
</dbReference>
<dbReference type="PANTHER" id="PTHR43685:SF5">
    <property type="entry name" value="GLYCOSYLTRANSFERASE EPSE-RELATED"/>
    <property type="match status" value="1"/>
</dbReference>
<organism evidence="5 6">
    <name type="scientific">Thalassotalea agarivorans</name>
    <name type="common">Thalassomonas agarivorans</name>
    <dbReference type="NCBI Taxonomy" id="349064"/>
    <lineage>
        <taxon>Bacteria</taxon>
        <taxon>Pseudomonadati</taxon>
        <taxon>Pseudomonadota</taxon>
        <taxon>Gammaproteobacteria</taxon>
        <taxon>Alteromonadales</taxon>
        <taxon>Colwelliaceae</taxon>
        <taxon>Thalassotalea</taxon>
    </lineage>
</organism>
<gene>
    <name evidence="5" type="ORF">SAMN05660429_00254</name>
</gene>
<name>A0A1H9YK14_THASX</name>
<comment type="similarity">
    <text evidence="1">Belongs to the glycosyltransferase 2 family.</text>
</comment>
<dbReference type="GO" id="GO:0016757">
    <property type="term" value="F:glycosyltransferase activity"/>
    <property type="evidence" value="ECO:0007669"/>
    <property type="project" value="UniProtKB-KW"/>
</dbReference>
<dbReference type="Proteomes" id="UP000199308">
    <property type="component" value="Unassembled WGS sequence"/>
</dbReference>
<dbReference type="AlphaFoldDB" id="A0A1H9YK14"/>
<dbReference type="Gene3D" id="3.90.550.10">
    <property type="entry name" value="Spore Coat Polysaccharide Biosynthesis Protein SpsA, Chain A"/>
    <property type="match status" value="1"/>
</dbReference>